<keyword evidence="2" id="KW-1133">Transmembrane helix</keyword>
<feature type="transmembrane region" description="Helical" evidence="2">
    <location>
        <begin position="35"/>
        <end position="54"/>
    </location>
</feature>
<name>A0A853CX03_9MICO</name>
<dbReference type="EMBL" id="JACCFL010000001">
    <property type="protein sequence ID" value="NYJ24453.1"/>
    <property type="molecule type" value="Genomic_DNA"/>
</dbReference>
<dbReference type="RefSeq" id="WP_179606583.1">
    <property type="nucleotide sequence ID" value="NZ_BAABEH010000001.1"/>
</dbReference>
<keyword evidence="2" id="KW-0472">Membrane</keyword>
<dbReference type="Proteomes" id="UP000578352">
    <property type="component" value="Unassembled WGS sequence"/>
</dbReference>
<reference evidence="3 4" key="1">
    <citation type="submission" date="2020-07" db="EMBL/GenBank/DDBJ databases">
        <title>Sequencing the genomes of 1000 actinobacteria strains.</title>
        <authorList>
            <person name="Klenk H.-P."/>
        </authorList>
    </citation>
    <scope>NUCLEOTIDE SEQUENCE [LARGE SCALE GENOMIC DNA]</scope>
    <source>
        <strain evidence="3 4">DSM 15165</strain>
    </source>
</reference>
<comment type="caution">
    <text evidence="3">The sequence shown here is derived from an EMBL/GenBank/DDBJ whole genome shotgun (WGS) entry which is preliminary data.</text>
</comment>
<evidence type="ECO:0000313" key="4">
    <source>
        <dbReference type="Proteomes" id="UP000578352"/>
    </source>
</evidence>
<evidence type="ECO:0000313" key="3">
    <source>
        <dbReference type="EMBL" id="NYJ24453.1"/>
    </source>
</evidence>
<proteinExistence type="predicted"/>
<feature type="region of interest" description="Disordered" evidence="1">
    <location>
        <begin position="1"/>
        <end position="28"/>
    </location>
</feature>
<evidence type="ECO:0000256" key="1">
    <source>
        <dbReference type="SAM" id="MobiDB-lite"/>
    </source>
</evidence>
<evidence type="ECO:0000256" key="2">
    <source>
        <dbReference type="SAM" id="Phobius"/>
    </source>
</evidence>
<sequence length="194" mass="19886">MPNDLYPERPWENRPASPGLPPKAPLAPQRKRHTGIWVTFAVAAVLMVVLVVAFGRAKPAIDAGPQTIAAADSISAECEAAAAKADAVLTQLYAAGGPDDKLNDAALSVKTPEQQAEYDAARKAVEDADAAAVLPTFDSCKTASEWLGAAKKHLALAQVTSPDAVTDLTIASLCGFPGASAKPACVDAAALGVT</sequence>
<keyword evidence="2" id="KW-0812">Transmembrane</keyword>
<dbReference type="AlphaFoldDB" id="A0A853CX03"/>
<accession>A0A853CX03</accession>
<protein>
    <submittedName>
        <fullName evidence="3">Uncharacterized protein</fullName>
    </submittedName>
</protein>
<gene>
    <name evidence="3" type="ORF">HNR13_002740</name>
</gene>
<feature type="compositionally biased region" description="Basic and acidic residues" evidence="1">
    <location>
        <begin position="1"/>
        <end position="12"/>
    </location>
</feature>
<organism evidence="3 4">
    <name type="scientific">Leifsonia shinshuensis</name>
    <dbReference type="NCBI Taxonomy" id="150026"/>
    <lineage>
        <taxon>Bacteria</taxon>
        <taxon>Bacillati</taxon>
        <taxon>Actinomycetota</taxon>
        <taxon>Actinomycetes</taxon>
        <taxon>Micrococcales</taxon>
        <taxon>Microbacteriaceae</taxon>
        <taxon>Leifsonia</taxon>
    </lineage>
</organism>